<dbReference type="InterPro" id="IPR029058">
    <property type="entry name" value="AB_hydrolase_fold"/>
</dbReference>
<dbReference type="GO" id="GO:0016020">
    <property type="term" value="C:membrane"/>
    <property type="evidence" value="ECO:0007669"/>
    <property type="project" value="TreeGrafter"/>
</dbReference>
<protein>
    <submittedName>
        <fullName evidence="2">Alpha/beta hydrolase</fullName>
    </submittedName>
</protein>
<proteinExistence type="predicted"/>
<dbReference type="GO" id="GO:0046464">
    <property type="term" value="P:acylglycerol catabolic process"/>
    <property type="evidence" value="ECO:0007669"/>
    <property type="project" value="TreeGrafter"/>
</dbReference>
<dbReference type="InterPro" id="IPR050266">
    <property type="entry name" value="AB_hydrolase_sf"/>
</dbReference>
<dbReference type="EMBL" id="SGSU01000006">
    <property type="protein sequence ID" value="RZG67758.1"/>
    <property type="molecule type" value="Genomic_DNA"/>
</dbReference>
<feature type="domain" description="AB hydrolase-1" evidence="1">
    <location>
        <begin position="33"/>
        <end position="276"/>
    </location>
</feature>
<dbReference type="Proteomes" id="UP000293483">
    <property type="component" value="Unassembled WGS sequence"/>
</dbReference>
<evidence type="ECO:0000313" key="2">
    <source>
        <dbReference type="EMBL" id="RZG67758.1"/>
    </source>
</evidence>
<dbReference type="Pfam" id="PF00561">
    <property type="entry name" value="Abhydrolase_1"/>
    <property type="match status" value="1"/>
</dbReference>
<dbReference type="SUPFAM" id="SSF53474">
    <property type="entry name" value="alpha/beta-Hydrolases"/>
    <property type="match status" value="1"/>
</dbReference>
<keyword evidence="2" id="KW-0378">Hydrolase</keyword>
<dbReference type="InterPro" id="IPR000073">
    <property type="entry name" value="AB_hydrolase_1"/>
</dbReference>
<dbReference type="RefSeq" id="WP_130145069.1">
    <property type="nucleotide sequence ID" value="NZ_SGSU01000006.1"/>
</dbReference>
<accession>A0A4V2DPR9</accession>
<sequence>MKYTLQSWKRDGKYFAFKNYKIFYRFAAKQDAPTIFLIHGYPTSSFDWSKIWDELSEQYQILAIDLLGLGFSDKPNKHVYSVQDHAAQCVALLEHLNLKKVHLIGHDLGAGILQELLHRQQSQHLPFNIQSAIFMNGSLFPEAYQPRFIQKLMASSFGHLIGLLLNKRIFSKNMKQMFDVHHPPSDADLAQWYEQLNFNDGKKCLVALNRSIFERFKHRDRLVVALMESQIPMLLINGQNDPNSGTQMAKRYRELVPHPQVVELTDCGHWTPWEKPEIVAREVLTFLSSAFMIQPAFETE</sequence>
<dbReference type="GO" id="GO:0047372">
    <property type="term" value="F:monoacylglycerol lipase activity"/>
    <property type="evidence" value="ECO:0007669"/>
    <property type="project" value="TreeGrafter"/>
</dbReference>
<name>A0A4V2DPR9_9GAMM</name>
<evidence type="ECO:0000259" key="1">
    <source>
        <dbReference type="Pfam" id="PF00561"/>
    </source>
</evidence>
<evidence type="ECO:0000313" key="3">
    <source>
        <dbReference type="Proteomes" id="UP000293483"/>
    </source>
</evidence>
<organism evidence="2 3">
    <name type="scientific">Acinetobacter bouvetii</name>
    <dbReference type="NCBI Taxonomy" id="202951"/>
    <lineage>
        <taxon>Bacteria</taxon>
        <taxon>Pseudomonadati</taxon>
        <taxon>Pseudomonadota</taxon>
        <taxon>Gammaproteobacteria</taxon>
        <taxon>Moraxellales</taxon>
        <taxon>Moraxellaceae</taxon>
        <taxon>Acinetobacter</taxon>
    </lineage>
</organism>
<dbReference type="InterPro" id="IPR000639">
    <property type="entry name" value="Epox_hydrolase-like"/>
</dbReference>
<dbReference type="PRINTS" id="PR00412">
    <property type="entry name" value="EPOXHYDRLASE"/>
</dbReference>
<comment type="caution">
    <text evidence="2">The sequence shown here is derived from an EMBL/GenBank/DDBJ whole genome shotgun (WGS) entry which is preliminary data.</text>
</comment>
<gene>
    <name evidence="2" type="ORF">EXE25_07305</name>
</gene>
<dbReference type="PANTHER" id="PTHR43798">
    <property type="entry name" value="MONOACYLGLYCEROL LIPASE"/>
    <property type="match status" value="1"/>
</dbReference>
<dbReference type="PANTHER" id="PTHR43798:SF33">
    <property type="entry name" value="HYDROLASE, PUTATIVE (AFU_ORTHOLOGUE AFUA_2G14860)-RELATED"/>
    <property type="match status" value="1"/>
</dbReference>
<dbReference type="AlphaFoldDB" id="A0A4V2DPR9"/>
<reference evidence="2 3" key="1">
    <citation type="submission" date="2019-02" db="EMBL/GenBank/DDBJ databases">
        <title>The Batch Genome Submission of Acinetobacter spp. strains.</title>
        <authorList>
            <person name="Qin J."/>
            <person name="Hu Y."/>
            <person name="Ye H."/>
            <person name="Wei L."/>
            <person name="Feng Y."/>
            <person name="Zong Z."/>
        </authorList>
    </citation>
    <scope>NUCLEOTIDE SEQUENCE [LARGE SCALE GENOMIC DNA]</scope>
    <source>
        <strain evidence="2 3">WCHABo060081</strain>
    </source>
</reference>
<dbReference type="Gene3D" id="3.40.50.1820">
    <property type="entry name" value="alpha/beta hydrolase"/>
    <property type="match status" value="1"/>
</dbReference>